<dbReference type="Proteomes" id="UP001165960">
    <property type="component" value="Unassembled WGS sequence"/>
</dbReference>
<keyword evidence="2" id="KW-1185">Reference proteome</keyword>
<gene>
    <name evidence="1" type="ORF">DSO57_1022115</name>
</gene>
<evidence type="ECO:0000313" key="2">
    <source>
        <dbReference type="Proteomes" id="UP001165960"/>
    </source>
</evidence>
<sequence length="916" mass="101981">MSLVSPYRPIHPSPLSQSIGASELEKEISARRHSNHPTFQQILKEVTHESHSKNAVLGFHEYEMAKTARLSTLANRPNEQADSLLKAGAIFSNDDIIYSTLLDGPYRQARSKAKPNTPPKGNELGKPMVSSDPGRRFSGTSHRVHPQSTEEYRSGRREAARNSSYHPSQSMQSKSGLNPNRPISLGRPMSTLSDKPHPCMEGIPLHKIRSRPSSPRPEINYSPPASSLNDPDRRTRSRPSSPQSDHGHRSNSRPTSPQSERALRTHSRPTSPLSERGTRPHSRPTSPPSERGHGPSSRPTSPQGERKHKSQSHPTSPQGERKHRSQYRPTSPQGERKHKPHSRPTSPVQKESPRPDSRNRRSFQSTMVDNDNMRKPPLRTNKTNSLVIDEVVGSIEKRAQVTPILLEGSKSGVDTEFLENIAGKLAYNHLTKEARLVYFEDGEPPKRTPLPKGNLIPPSQLVMERPPLSTLNPSKSIKSTISLPACPEPPPKSLARRFSARRITAQPQPLSVDDPFSSPFWKESEVPESPTKNCDLTKDIIDKLSKAGATKIANLGKSEGDSPPVSPLSLSVDEDINEKAWGLAANPENGSLRRRPSSAFEKKVKYVPPQASLQPESTSMIRPQNWLSMLRPSGENGTMYIAGDQHCAILCGNLYKLGGNRQWQRRQFRADGFTLVCLSKETIRAPAGALSVERPNYAEQDWRSYCHPTRPPTPRITHPLVATASRDSTHRLEYHQAPKWVIPIGEIVEVSLLTRKGLRVTDSFVIHTRGRNYILKATNQHELASWIYMLQRMIVTYQDCRTLVPGFTQETLPRCASVGELHSSSGLGLGLKPLNGLKAPQRTRPVSHDQTYVASRNERTDSTQRLQQQTRRAPSIFQALKGGKGKPLSDLQLQKEIAQDWAGGLASLSYCRRPSS</sequence>
<reference evidence="1" key="1">
    <citation type="submission" date="2022-04" db="EMBL/GenBank/DDBJ databases">
        <title>Genome of the entomopathogenic fungus Entomophthora muscae.</title>
        <authorList>
            <person name="Elya C."/>
            <person name="Lovett B.R."/>
            <person name="Lee E."/>
            <person name="Macias A.M."/>
            <person name="Hajek A.E."/>
            <person name="De Bivort B.L."/>
            <person name="Kasson M.T."/>
            <person name="De Fine Licht H.H."/>
            <person name="Stajich J.E."/>
        </authorList>
    </citation>
    <scope>NUCLEOTIDE SEQUENCE</scope>
    <source>
        <strain evidence="1">Berkeley</strain>
    </source>
</reference>
<name>A0ACC2U1R6_9FUNG</name>
<accession>A0ACC2U1R6</accession>
<organism evidence="1 2">
    <name type="scientific">Entomophthora muscae</name>
    <dbReference type="NCBI Taxonomy" id="34485"/>
    <lineage>
        <taxon>Eukaryota</taxon>
        <taxon>Fungi</taxon>
        <taxon>Fungi incertae sedis</taxon>
        <taxon>Zoopagomycota</taxon>
        <taxon>Entomophthoromycotina</taxon>
        <taxon>Entomophthoromycetes</taxon>
        <taxon>Entomophthorales</taxon>
        <taxon>Entomophthoraceae</taxon>
        <taxon>Entomophthora</taxon>
    </lineage>
</organism>
<dbReference type="EMBL" id="QTSX02001530">
    <property type="protein sequence ID" value="KAJ9080712.1"/>
    <property type="molecule type" value="Genomic_DNA"/>
</dbReference>
<proteinExistence type="predicted"/>
<evidence type="ECO:0000313" key="1">
    <source>
        <dbReference type="EMBL" id="KAJ9080712.1"/>
    </source>
</evidence>
<comment type="caution">
    <text evidence="1">The sequence shown here is derived from an EMBL/GenBank/DDBJ whole genome shotgun (WGS) entry which is preliminary data.</text>
</comment>
<protein>
    <submittedName>
        <fullName evidence="1">Uncharacterized protein</fullName>
    </submittedName>
</protein>